<evidence type="ECO:0000313" key="1">
    <source>
        <dbReference type="EMBL" id="SFM77657.1"/>
    </source>
</evidence>
<dbReference type="RefSeq" id="WP_024980131.1">
    <property type="nucleotide sequence ID" value="NZ_CBCRUM010000008.1"/>
</dbReference>
<gene>
    <name evidence="1" type="ORF">SAMN05444143_102177</name>
</gene>
<name>A0A1I4TM69_9FLAO</name>
<keyword evidence="2" id="KW-1185">Reference proteome</keyword>
<accession>A0A1I4TM69</accession>
<protein>
    <submittedName>
        <fullName evidence="1">Uncharacterized protein</fullName>
    </submittedName>
</protein>
<dbReference type="EMBL" id="FOUT01000002">
    <property type="protein sequence ID" value="SFM77657.1"/>
    <property type="molecule type" value="Genomic_DNA"/>
</dbReference>
<dbReference type="Proteomes" id="UP000182961">
    <property type="component" value="Unassembled WGS sequence"/>
</dbReference>
<evidence type="ECO:0000313" key="2">
    <source>
        <dbReference type="Proteomes" id="UP000182961"/>
    </source>
</evidence>
<proteinExistence type="predicted"/>
<sequence>MKTPIYYIIEGGDYIGDYVYSIQKDRLIKGGDMMQYRFQMPKDEALRLLDNLNETRDFGLFLRLMSIEYLN</sequence>
<organism evidence="1 2">
    <name type="scientific">Flavobacterium succinicans</name>
    <dbReference type="NCBI Taxonomy" id="29536"/>
    <lineage>
        <taxon>Bacteria</taxon>
        <taxon>Pseudomonadati</taxon>
        <taxon>Bacteroidota</taxon>
        <taxon>Flavobacteriia</taxon>
        <taxon>Flavobacteriales</taxon>
        <taxon>Flavobacteriaceae</taxon>
        <taxon>Flavobacterium</taxon>
    </lineage>
</organism>
<reference evidence="2" key="1">
    <citation type="submission" date="2016-10" db="EMBL/GenBank/DDBJ databases">
        <authorList>
            <person name="Varghese N."/>
            <person name="Submissions S."/>
        </authorList>
    </citation>
    <scope>NUCLEOTIDE SEQUENCE [LARGE SCALE GENOMIC DNA]</scope>
    <source>
        <strain evidence="2">DSM 4002</strain>
    </source>
</reference>
<dbReference type="AlphaFoldDB" id="A0A1I4TM69"/>